<organism evidence="1 2">
    <name type="scientific">Parascaris univalens</name>
    <name type="common">Nematode worm</name>
    <dbReference type="NCBI Taxonomy" id="6257"/>
    <lineage>
        <taxon>Eukaryota</taxon>
        <taxon>Metazoa</taxon>
        <taxon>Ecdysozoa</taxon>
        <taxon>Nematoda</taxon>
        <taxon>Chromadorea</taxon>
        <taxon>Rhabditida</taxon>
        <taxon>Spirurina</taxon>
        <taxon>Ascaridomorpha</taxon>
        <taxon>Ascaridoidea</taxon>
        <taxon>Ascarididae</taxon>
        <taxon>Parascaris</taxon>
    </lineage>
</organism>
<sequence>VLKVLFTRKGLTARRRFFIAVNSRPPFTIRTSLLTLNVDVRLLSSESYECSISVMALTAGRLPFPRLQLRSSAFDSLLLDEIVCVSMPAALFVLPQAKE</sequence>
<reference evidence="2" key="1">
    <citation type="submission" date="2022-11" db="UniProtKB">
        <authorList>
            <consortium name="WormBaseParasite"/>
        </authorList>
    </citation>
    <scope>IDENTIFICATION</scope>
</reference>
<proteinExistence type="predicted"/>
<dbReference type="AlphaFoldDB" id="A0A915A0A5"/>
<evidence type="ECO:0000313" key="2">
    <source>
        <dbReference type="WBParaSite" id="PgB26_g001_t01"/>
    </source>
</evidence>
<accession>A0A915A0A5</accession>
<keyword evidence="1" id="KW-1185">Reference proteome</keyword>
<name>A0A915A0A5_PARUN</name>
<dbReference type="WBParaSite" id="PgB26_g001_t01">
    <property type="protein sequence ID" value="PgB26_g001_t01"/>
    <property type="gene ID" value="PgB26_g001"/>
</dbReference>
<protein>
    <submittedName>
        <fullName evidence="2">TGF-beta family profile domain-containing protein</fullName>
    </submittedName>
</protein>
<evidence type="ECO:0000313" key="1">
    <source>
        <dbReference type="Proteomes" id="UP000887569"/>
    </source>
</evidence>
<dbReference type="Proteomes" id="UP000887569">
    <property type="component" value="Unplaced"/>
</dbReference>